<dbReference type="InterPro" id="IPR044986">
    <property type="entry name" value="KIF15/KIN-12"/>
</dbReference>
<feature type="coiled-coil region" evidence="6">
    <location>
        <begin position="229"/>
        <end position="284"/>
    </location>
</feature>
<dbReference type="Proteomes" id="UP000287651">
    <property type="component" value="Unassembled WGS sequence"/>
</dbReference>
<feature type="coiled-coil region" evidence="6">
    <location>
        <begin position="52"/>
        <end position="86"/>
    </location>
</feature>
<evidence type="ECO:0000256" key="2">
    <source>
        <dbReference type="ARBA" id="ARBA00022741"/>
    </source>
</evidence>
<evidence type="ECO:0000313" key="9">
    <source>
        <dbReference type="Proteomes" id="UP000287651"/>
    </source>
</evidence>
<dbReference type="EMBL" id="AMZH03009532">
    <property type="protein sequence ID" value="RRT56651.1"/>
    <property type="molecule type" value="Genomic_DNA"/>
</dbReference>
<sequence length="814" mass="92681">MENGFLQRGLCKSNTLIADLSERNVKAKEELEICSVLKSKLLVDINNSFNRIAKKEDETAEFRTRLNSFEKEILQLQSQEESMLARSNSMGTELAVLVKELDDNNMNTLTALLGQDKLLKEKEVLSKELDDMTRLLHEAHRDNEMFMDSLGEELSLLTDEPHPKIQMKVDVPVISNMGFSNESKLLKKLINFKFESILTDSFAKDIEFLVVVSELEQNAIKCNQMASHVSKLEKKNDTLSSVIEKVSIELILSKIDGDLQSKEMHSLHKENEKMRNVHEKMQEDHLRVTKELQDKISSLESLVTCIEMDLDRKEAKLEEMVYSHTVISKKLDAKSEFYEIQKERTKILRSENETLKNKFLEFVSEKDEAIQMLGCSLRHGSDLALSMGVVMSRLLHEIAGLFVLIMDRIHQENFEHKKLASKFIDEIDFLEKSIKSLLSENSSLRSDLIHKDEVAKGILFDLRLLQESASIAKDQEDELKRMAATMESLEYELASRSCELDEAIVLGKTLEGELLEKNDKISALELELAEKLATINSISAENFELKSHLQQVLAVKSAIQEELNGKLLVTGRLEDEILTMSNFIGERNHLIEDLQGAIAKLKEERDNLNTEVYVLKEKLDMAQTLAEENEAIATEARQFMELEAMAQQVNTDPASSNSASMTSTKSEKGAAKPRGSSSPFKCIGLGLVQQMNSEKDEELTAARRKIEELESLAATRQKEVGGKVKQFLHHFQIFMLNTRLAQAESMTHDVIRDLLGVKLDMTDQEVIKLRKELNEFIQERQSKSLFVNQESEEERIHLAQELLNLCTCILKVRT</sequence>
<keyword evidence="5" id="KW-0505">Motor protein</keyword>
<feature type="non-terminal residue" evidence="8">
    <location>
        <position position="814"/>
    </location>
</feature>
<keyword evidence="2" id="KW-0547">Nucleotide-binding</keyword>
<evidence type="ECO:0000256" key="7">
    <source>
        <dbReference type="SAM" id="MobiDB-lite"/>
    </source>
</evidence>
<feature type="compositionally biased region" description="Low complexity" evidence="7">
    <location>
        <begin position="654"/>
        <end position="664"/>
    </location>
</feature>
<evidence type="ECO:0000256" key="4">
    <source>
        <dbReference type="ARBA" id="ARBA00023054"/>
    </source>
</evidence>
<feature type="coiled-coil region" evidence="6">
    <location>
        <begin position="115"/>
        <end position="142"/>
    </location>
</feature>
<organism evidence="8 9">
    <name type="scientific">Ensete ventricosum</name>
    <name type="common">Abyssinian banana</name>
    <name type="synonym">Musa ensete</name>
    <dbReference type="NCBI Taxonomy" id="4639"/>
    <lineage>
        <taxon>Eukaryota</taxon>
        <taxon>Viridiplantae</taxon>
        <taxon>Streptophyta</taxon>
        <taxon>Embryophyta</taxon>
        <taxon>Tracheophyta</taxon>
        <taxon>Spermatophyta</taxon>
        <taxon>Magnoliopsida</taxon>
        <taxon>Liliopsida</taxon>
        <taxon>Zingiberales</taxon>
        <taxon>Musaceae</taxon>
        <taxon>Ensete</taxon>
    </lineage>
</organism>
<evidence type="ECO:0000256" key="5">
    <source>
        <dbReference type="ARBA" id="ARBA00023175"/>
    </source>
</evidence>
<keyword evidence="4 6" id="KW-0175">Coiled coil</keyword>
<evidence type="ECO:0000256" key="6">
    <source>
        <dbReference type="SAM" id="Coils"/>
    </source>
</evidence>
<name>A0A426YYB1_ENSVE</name>
<proteinExistence type="predicted"/>
<protein>
    <submittedName>
        <fullName evidence="8">Uncharacterized protein</fullName>
    </submittedName>
</protein>
<dbReference type="GO" id="GO:0005524">
    <property type="term" value="F:ATP binding"/>
    <property type="evidence" value="ECO:0007669"/>
    <property type="project" value="UniProtKB-KW"/>
</dbReference>
<evidence type="ECO:0000256" key="1">
    <source>
        <dbReference type="ARBA" id="ARBA00022701"/>
    </source>
</evidence>
<gene>
    <name evidence="8" type="ORF">B296_00004358</name>
</gene>
<accession>A0A426YYB1</accession>
<evidence type="ECO:0000256" key="3">
    <source>
        <dbReference type="ARBA" id="ARBA00022840"/>
    </source>
</evidence>
<keyword evidence="3" id="KW-0067">ATP-binding</keyword>
<reference evidence="8 9" key="1">
    <citation type="journal article" date="2014" name="Agronomy (Basel)">
        <title>A Draft Genome Sequence for Ensete ventricosum, the Drought-Tolerant Tree Against Hunger.</title>
        <authorList>
            <person name="Harrison J."/>
            <person name="Moore K.A."/>
            <person name="Paszkiewicz K."/>
            <person name="Jones T."/>
            <person name="Grant M."/>
            <person name="Ambacheew D."/>
            <person name="Muzemil S."/>
            <person name="Studholme D.J."/>
        </authorList>
    </citation>
    <scope>NUCLEOTIDE SEQUENCE [LARGE SCALE GENOMIC DNA]</scope>
</reference>
<dbReference type="PANTHER" id="PTHR37739:SF8">
    <property type="entry name" value="KINESIN-LIKE PROTEIN KIN-12D"/>
    <property type="match status" value="1"/>
</dbReference>
<comment type="caution">
    <text evidence="8">The sequence shown here is derived from an EMBL/GenBank/DDBJ whole genome shotgun (WGS) entry which is preliminary data.</text>
</comment>
<keyword evidence="1" id="KW-0493">Microtubule</keyword>
<dbReference type="GO" id="GO:0005874">
    <property type="term" value="C:microtubule"/>
    <property type="evidence" value="ECO:0007669"/>
    <property type="project" value="UniProtKB-KW"/>
</dbReference>
<evidence type="ECO:0000313" key="8">
    <source>
        <dbReference type="EMBL" id="RRT56651.1"/>
    </source>
</evidence>
<feature type="coiled-coil region" evidence="6">
    <location>
        <begin position="587"/>
        <end position="618"/>
    </location>
</feature>
<dbReference type="AlphaFoldDB" id="A0A426YYB1"/>
<dbReference type="PANTHER" id="PTHR37739">
    <property type="entry name" value="KINESIN-LIKE PROTEIN KIN-12D"/>
    <property type="match status" value="1"/>
</dbReference>
<feature type="region of interest" description="Disordered" evidence="7">
    <location>
        <begin position="648"/>
        <end position="677"/>
    </location>
</feature>
<feature type="coiled-coil region" evidence="6">
    <location>
        <begin position="692"/>
        <end position="719"/>
    </location>
</feature>